<dbReference type="PROSITE" id="PS51257">
    <property type="entry name" value="PROKAR_LIPOPROTEIN"/>
    <property type="match status" value="1"/>
</dbReference>
<dbReference type="SUPFAM" id="SSF49313">
    <property type="entry name" value="Cadherin-like"/>
    <property type="match status" value="1"/>
</dbReference>
<dbReference type="InterPro" id="IPR028994">
    <property type="entry name" value="Integrin_alpha_N"/>
</dbReference>
<dbReference type="InterPro" id="IPR015919">
    <property type="entry name" value="Cadherin-like_sf"/>
</dbReference>
<feature type="region of interest" description="Disordered" evidence="2">
    <location>
        <begin position="44"/>
        <end position="92"/>
    </location>
</feature>
<organism evidence="3">
    <name type="scientific">hydrothermal vent metagenome</name>
    <dbReference type="NCBI Taxonomy" id="652676"/>
    <lineage>
        <taxon>unclassified sequences</taxon>
        <taxon>metagenomes</taxon>
        <taxon>ecological metagenomes</taxon>
    </lineage>
</organism>
<accession>A0A3B1BL75</accession>
<name>A0A3B1BL75_9ZZZZ</name>
<dbReference type="PANTHER" id="PTHR46580:SF4">
    <property type="entry name" value="ATP_GTP-BINDING PROTEIN"/>
    <property type="match status" value="1"/>
</dbReference>
<dbReference type="Pfam" id="PF13517">
    <property type="entry name" value="FG-GAP_3"/>
    <property type="match status" value="1"/>
</dbReference>
<dbReference type="PANTHER" id="PTHR46580">
    <property type="entry name" value="SENSOR KINASE-RELATED"/>
    <property type="match status" value="1"/>
</dbReference>
<dbReference type="InterPro" id="IPR013783">
    <property type="entry name" value="Ig-like_fold"/>
</dbReference>
<dbReference type="GO" id="GO:0016020">
    <property type="term" value="C:membrane"/>
    <property type="evidence" value="ECO:0007669"/>
    <property type="project" value="InterPro"/>
</dbReference>
<proteinExistence type="predicted"/>
<evidence type="ECO:0000256" key="2">
    <source>
        <dbReference type="SAM" id="MobiDB-lite"/>
    </source>
</evidence>
<keyword evidence="1" id="KW-0732">Signal</keyword>
<feature type="compositionally biased region" description="Low complexity" evidence="2">
    <location>
        <begin position="67"/>
        <end position="84"/>
    </location>
</feature>
<evidence type="ECO:0000313" key="3">
    <source>
        <dbReference type="EMBL" id="VAX12198.1"/>
    </source>
</evidence>
<dbReference type="Gene3D" id="2.60.40.10">
    <property type="entry name" value="Immunoglobulins"/>
    <property type="match status" value="1"/>
</dbReference>
<dbReference type="EMBL" id="UOFZ01000023">
    <property type="protein sequence ID" value="VAX12198.1"/>
    <property type="molecule type" value="Genomic_DNA"/>
</dbReference>
<dbReference type="Pfam" id="PF05345">
    <property type="entry name" value="He_PIG"/>
    <property type="match status" value="1"/>
</dbReference>
<reference evidence="3" key="1">
    <citation type="submission" date="2018-06" db="EMBL/GenBank/DDBJ databases">
        <authorList>
            <person name="Zhirakovskaya E."/>
        </authorList>
    </citation>
    <scope>NUCLEOTIDE SEQUENCE</scope>
</reference>
<dbReference type="AlphaFoldDB" id="A0A3B1BL75"/>
<dbReference type="Gene3D" id="2.130.10.130">
    <property type="entry name" value="Integrin alpha, N-terminal"/>
    <property type="match status" value="2"/>
</dbReference>
<dbReference type="GO" id="GO:0005509">
    <property type="term" value="F:calcium ion binding"/>
    <property type="evidence" value="ECO:0007669"/>
    <property type="project" value="InterPro"/>
</dbReference>
<evidence type="ECO:0000256" key="1">
    <source>
        <dbReference type="ARBA" id="ARBA00022729"/>
    </source>
</evidence>
<protein>
    <submittedName>
        <fullName evidence="3">Uncharacterized protein</fullName>
    </submittedName>
</protein>
<dbReference type="SUPFAM" id="SSF69318">
    <property type="entry name" value="Integrin alpha N-terminal domain"/>
    <property type="match status" value="2"/>
</dbReference>
<sequence length="947" mass="102142">MSGERWFWARRGFKYPARLKSLAVLSLSVFLAACGGGSENNDNSGLAARLNPDGTPTSSSGGGATAAGGTPAAGGATASPADSPLPSVEINSPSQVKIGMPVAINVSVNNAKGKVNYSLSGAPPGMLINASSGAISWTPVGLNFGQNTQFNYRVSATDDVGTTTKTASIKLTDDSHQPLVRSSARVPTKQNSIHIGDFNGDGKNEVLVTDNLSLIYTLKWDASLNNGRGDFYQEWVYPYSLGNQASIDAIDAADVNGDGRLDIIVLNGNTVSVIDGASRTLAYAYEIADAQRGYAVFARNIDTDPAIEIVTLVSKGPDQEQLNIFTLPTGDSKTLNNDWTSEVKNYGTSMLVANVDFADDWPEIVTSAGYVFDGVSLKDEWTRAKPPRGFGDQIVAADVDGDGLGVDEIVGLYPQTANGIIEVFSPQHQSSLFSEPYPLRKPESTRCSMAVSDLDSNGQDEIIVGACIDGAGVGTNTDGEYLKIFTTYDSAVFSSGQEWIRLKNNGVFYDDRLHGGFVSLAVGDVDNDGHPEAIWANKFGGNKYNAFTVLPLPQDPAANIRRQTIKSQNLTLGLMKTPFTGAVDFQFSATQRYATFMSSSDPAEKPDAGASEYKHGARLMFVDYDSGRVNISSQVAATNTTIAGTRLQAEDVMGLGYDQLVLTSGGDDVDKRELTRFQLLNFGPRISPDNTVHHGWQPARNDYFENLLGGGLANGFDLADIDGDGRLDLAGYIGSYLYSVDFGYDQNKVFEYLKKWQLSIDEQSLDIAIDDLDDDGINDLLRLTATNLYIRKRDRDVQHQNSNFYDTVFLFNNIFDGDTLTAMQVVDINADGQKEIIVSAKTSKGGSIYLLDNKAKTLAEVAVEGEVTDFQRGQSDNSVLVAWKKGGDAEHIETAYVSEFVISSDMQTVTEVMRSPALLGPVSPNSMNYGKDGRLLLGTQFGMYITR</sequence>
<dbReference type="InterPro" id="IPR013517">
    <property type="entry name" value="FG-GAP"/>
</dbReference>
<gene>
    <name evidence="3" type="ORF">MNBD_GAMMA24-2388</name>
</gene>